<reference evidence="1 2" key="1">
    <citation type="journal article" date="2020" name="BMC Genomics">
        <title>Intraspecific diversification of the crop wild relative Brassica cretica Lam. using demographic model selection.</title>
        <authorList>
            <person name="Kioukis A."/>
            <person name="Michalopoulou V.A."/>
            <person name="Briers L."/>
            <person name="Pirintsos S."/>
            <person name="Studholme D.J."/>
            <person name="Pavlidis P."/>
            <person name="Sarris P.F."/>
        </authorList>
    </citation>
    <scope>NUCLEOTIDE SEQUENCE [LARGE SCALE GENOMIC DNA]</scope>
    <source>
        <strain evidence="2">cv. PFS-1207/04</strain>
    </source>
</reference>
<name>A0ABQ7B2L8_BRACR</name>
<evidence type="ECO:0000313" key="1">
    <source>
        <dbReference type="EMBL" id="KAF3520554.1"/>
    </source>
</evidence>
<proteinExistence type="predicted"/>
<keyword evidence="2" id="KW-1185">Reference proteome</keyword>
<organism evidence="1 2">
    <name type="scientific">Brassica cretica</name>
    <name type="common">Mustard</name>
    <dbReference type="NCBI Taxonomy" id="69181"/>
    <lineage>
        <taxon>Eukaryota</taxon>
        <taxon>Viridiplantae</taxon>
        <taxon>Streptophyta</taxon>
        <taxon>Embryophyta</taxon>
        <taxon>Tracheophyta</taxon>
        <taxon>Spermatophyta</taxon>
        <taxon>Magnoliopsida</taxon>
        <taxon>eudicotyledons</taxon>
        <taxon>Gunneridae</taxon>
        <taxon>Pentapetalae</taxon>
        <taxon>rosids</taxon>
        <taxon>malvids</taxon>
        <taxon>Brassicales</taxon>
        <taxon>Brassicaceae</taxon>
        <taxon>Brassiceae</taxon>
        <taxon>Brassica</taxon>
    </lineage>
</organism>
<protein>
    <recommendedName>
        <fullName evidence="3">ATP phosphoribosyltransferase</fullName>
    </recommendedName>
</protein>
<evidence type="ECO:0008006" key="3">
    <source>
        <dbReference type="Google" id="ProtNLM"/>
    </source>
</evidence>
<gene>
    <name evidence="1" type="ORF">DY000_02058864</name>
</gene>
<sequence>MFVSNVPSLSSACIQLSSSPRPDATIRDKHQLAIVLGTATRQEPSCVHPSQLVSDLRRSGSTLQNKGIKTKSENIIIRT</sequence>
<evidence type="ECO:0000313" key="2">
    <source>
        <dbReference type="Proteomes" id="UP000266723"/>
    </source>
</evidence>
<accession>A0ABQ7B2L8</accession>
<dbReference type="EMBL" id="QGKV02001556">
    <property type="protein sequence ID" value="KAF3520554.1"/>
    <property type="molecule type" value="Genomic_DNA"/>
</dbReference>
<comment type="caution">
    <text evidence="1">The sequence shown here is derived from an EMBL/GenBank/DDBJ whole genome shotgun (WGS) entry which is preliminary data.</text>
</comment>
<dbReference type="Proteomes" id="UP000266723">
    <property type="component" value="Unassembled WGS sequence"/>
</dbReference>